<gene>
    <name evidence="1" type="ORF">LXD69_08485</name>
</gene>
<reference evidence="1" key="1">
    <citation type="submission" date="2021-12" db="EMBL/GenBank/DDBJ databases">
        <authorList>
            <person name="Cha I.-T."/>
            <person name="Lee K.-E."/>
            <person name="Park S.-J."/>
        </authorList>
    </citation>
    <scope>NUCLEOTIDE SEQUENCE</scope>
    <source>
        <strain evidence="1">YSM-43</strain>
    </source>
</reference>
<dbReference type="RefSeq" id="WP_045967543.1">
    <property type="nucleotide sequence ID" value="NZ_CP090145.1"/>
</dbReference>
<reference evidence="1" key="2">
    <citation type="submission" date="2022-04" db="EMBL/GenBank/DDBJ databases">
        <title>Complete Genome Sequence of Flavobacterium sediminilitoris YSM-43, Isolated from a Tidal Sediment.</title>
        <authorList>
            <person name="Lee P.A."/>
        </authorList>
    </citation>
    <scope>NUCLEOTIDE SEQUENCE</scope>
    <source>
        <strain evidence="1">YSM-43</strain>
    </source>
</reference>
<organism evidence="1 2">
    <name type="scientific">Flavobacterium sediminilitoris</name>
    <dbReference type="NCBI Taxonomy" id="2024526"/>
    <lineage>
        <taxon>Bacteria</taxon>
        <taxon>Pseudomonadati</taxon>
        <taxon>Bacteroidota</taxon>
        <taxon>Flavobacteriia</taxon>
        <taxon>Flavobacteriales</taxon>
        <taxon>Flavobacteriaceae</taxon>
        <taxon>Flavobacterium</taxon>
    </lineage>
</organism>
<protein>
    <submittedName>
        <fullName evidence="1">Uncharacterized protein</fullName>
    </submittedName>
</protein>
<keyword evidence="2" id="KW-1185">Reference proteome</keyword>
<accession>A0ABY4HRM5</accession>
<dbReference type="EMBL" id="CP090145">
    <property type="protein sequence ID" value="UOX35547.1"/>
    <property type="molecule type" value="Genomic_DNA"/>
</dbReference>
<evidence type="ECO:0000313" key="1">
    <source>
        <dbReference type="EMBL" id="UOX35547.1"/>
    </source>
</evidence>
<sequence length="62" mass="7758">MTKEEIKKYLKDNKELFPLSFFELKYRERSIENISKYKIAVSEKYFTDNFPIYKFYKPITRF</sequence>
<proteinExistence type="predicted"/>
<dbReference type="Proteomes" id="UP000830454">
    <property type="component" value="Chromosome"/>
</dbReference>
<name>A0ABY4HRM5_9FLAO</name>
<evidence type="ECO:0000313" key="2">
    <source>
        <dbReference type="Proteomes" id="UP000830454"/>
    </source>
</evidence>